<gene>
    <name evidence="8" type="ORF">KDA27_22500</name>
</gene>
<dbReference type="EMBL" id="JAGQHS010000188">
    <property type="protein sequence ID" value="MCA9758584.1"/>
    <property type="molecule type" value="Genomic_DNA"/>
</dbReference>
<dbReference type="Proteomes" id="UP000739538">
    <property type="component" value="Unassembled WGS sequence"/>
</dbReference>
<comment type="caution">
    <text evidence="8">The sequence shown here is derived from an EMBL/GenBank/DDBJ whole genome shotgun (WGS) entry which is preliminary data.</text>
</comment>
<dbReference type="PANTHER" id="PTHR30386:SF26">
    <property type="entry name" value="TRANSPORT PROTEIN COMB"/>
    <property type="match status" value="1"/>
</dbReference>
<dbReference type="GO" id="GO:0016020">
    <property type="term" value="C:membrane"/>
    <property type="evidence" value="ECO:0007669"/>
    <property type="project" value="UniProtKB-SubCell"/>
</dbReference>
<keyword evidence="4 6" id="KW-0472">Membrane</keyword>
<dbReference type="InterPro" id="IPR050739">
    <property type="entry name" value="MFP"/>
</dbReference>
<evidence type="ECO:0000313" key="8">
    <source>
        <dbReference type="EMBL" id="MCA9758584.1"/>
    </source>
</evidence>
<evidence type="ECO:0000256" key="4">
    <source>
        <dbReference type="ARBA" id="ARBA00023136"/>
    </source>
</evidence>
<keyword evidence="5" id="KW-0175">Coiled coil</keyword>
<keyword evidence="2 6" id="KW-0812">Transmembrane</keyword>
<dbReference type="Pfam" id="PF25917">
    <property type="entry name" value="BSH_RND"/>
    <property type="match status" value="1"/>
</dbReference>
<evidence type="ECO:0000313" key="9">
    <source>
        <dbReference type="Proteomes" id="UP000739538"/>
    </source>
</evidence>
<accession>A0A956SGG8</accession>
<sequence>MATPFFSSLRSIESDDSRHWIGWVGLAVALASAWCVWAVLAHVALYESTSEARIEVASPVHEITSAVSDQIRSVHVAVGDSVAPGQLLIELDRTIQEYEREERRAELEALERQLTGVADEGQAIATALQAARRAETAALAEARAQLREATAAAERGREDLARAKTRVEQGRATRDELEEAERVAAELEAALAVRSLTVERLEREGGSRRADRMAEAAGLETQRAELESRVDVARSALARIDAELERRQIVASVAGRITDLDTLVPGSWIEAGASVGRIVPSGPLHVVAEFPETAAIRVAEGQMSRVYVTGRRPEGDETLVAQVSRVGTGAPRFGAAASPAGTAAVRSGTGPTTGRVRVELSLPGEVASRLHHGLPVSVEVEVERVRPLDLLLRVVGRAARTRRA</sequence>
<feature type="domain" description="Multidrug resistance protein MdtA-like barrel-sandwich hybrid" evidence="7">
    <location>
        <begin position="62"/>
        <end position="278"/>
    </location>
</feature>
<keyword evidence="3 6" id="KW-1133">Transmembrane helix</keyword>
<feature type="transmembrane region" description="Helical" evidence="6">
    <location>
        <begin position="20"/>
        <end position="45"/>
    </location>
</feature>
<evidence type="ECO:0000256" key="1">
    <source>
        <dbReference type="ARBA" id="ARBA00004167"/>
    </source>
</evidence>
<evidence type="ECO:0000256" key="6">
    <source>
        <dbReference type="SAM" id="Phobius"/>
    </source>
</evidence>
<dbReference type="AlphaFoldDB" id="A0A956SGG8"/>
<evidence type="ECO:0000256" key="2">
    <source>
        <dbReference type="ARBA" id="ARBA00022692"/>
    </source>
</evidence>
<dbReference type="Gene3D" id="2.40.50.100">
    <property type="match status" value="1"/>
</dbReference>
<dbReference type="InterPro" id="IPR058625">
    <property type="entry name" value="MdtA-like_BSH"/>
</dbReference>
<reference evidence="8" key="1">
    <citation type="submission" date="2020-04" db="EMBL/GenBank/DDBJ databases">
        <authorList>
            <person name="Zhang T."/>
        </authorList>
    </citation>
    <scope>NUCLEOTIDE SEQUENCE</scope>
    <source>
        <strain evidence="8">HKST-UBA02</strain>
    </source>
</reference>
<organism evidence="8 9">
    <name type="scientific">Eiseniibacteriota bacterium</name>
    <dbReference type="NCBI Taxonomy" id="2212470"/>
    <lineage>
        <taxon>Bacteria</taxon>
        <taxon>Candidatus Eiseniibacteriota</taxon>
    </lineage>
</organism>
<dbReference type="Gene3D" id="2.40.30.170">
    <property type="match status" value="1"/>
</dbReference>
<dbReference type="PANTHER" id="PTHR30386">
    <property type="entry name" value="MEMBRANE FUSION SUBUNIT OF EMRAB-TOLC MULTIDRUG EFFLUX PUMP"/>
    <property type="match status" value="1"/>
</dbReference>
<protein>
    <submittedName>
        <fullName evidence="8">HlyD family efflux transporter periplasmic adaptor subunit</fullName>
    </submittedName>
</protein>
<proteinExistence type="predicted"/>
<dbReference type="PRINTS" id="PR01490">
    <property type="entry name" value="RTXTOXIND"/>
</dbReference>
<dbReference type="Gene3D" id="1.10.287.470">
    <property type="entry name" value="Helix hairpin bin"/>
    <property type="match status" value="1"/>
</dbReference>
<feature type="coiled-coil region" evidence="5">
    <location>
        <begin position="88"/>
        <end position="243"/>
    </location>
</feature>
<comment type="subcellular location">
    <subcellularLocation>
        <location evidence="1">Membrane</location>
        <topology evidence="1">Single-pass membrane protein</topology>
    </subcellularLocation>
</comment>
<evidence type="ECO:0000256" key="3">
    <source>
        <dbReference type="ARBA" id="ARBA00022989"/>
    </source>
</evidence>
<evidence type="ECO:0000256" key="5">
    <source>
        <dbReference type="SAM" id="Coils"/>
    </source>
</evidence>
<evidence type="ECO:0000259" key="7">
    <source>
        <dbReference type="Pfam" id="PF25917"/>
    </source>
</evidence>
<reference evidence="8" key="2">
    <citation type="journal article" date="2021" name="Microbiome">
        <title>Successional dynamics and alternative stable states in a saline activated sludge microbial community over 9 years.</title>
        <authorList>
            <person name="Wang Y."/>
            <person name="Ye J."/>
            <person name="Ju F."/>
            <person name="Liu L."/>
            <person name="Boyd J.A."/>
            <person name="Deng Y."/>
            <person name="Parks D.H."/>
            <person name="Jiang X."/>
            <person name="Yin X."/>
            <person name="Woodcroft B.J."/>
            <person name="Tyson G.W."/>
            <person name="Hugenholtz P."/>
            <person name="Polz M.F."/>
            <person name="Zhang T."/>
        </authorList>
    </citation>
    <scope>NUCLEOTIDE SEQUENCE</scope>
    <source>
        <strain evidence="8">HKST-UBA02</strain>
    </source>
</reference>
<name>A0A956SGG8_UNCEI</name>